<dbReference type="SMART" id="SM00331">
    <property type="entry name" value="PP2C_SIG"/>
    <property type="match status" value="1"/>
</dbReference>
<feature type="compositionally biased region" description="Low complexity" evidence="1">
    <location>
        <begin position="31"/>
        <end position="46"/>
    </location>
</feature>
<dbReference type="InterPro" id="IPR036457">
    <property type="entry name" value="PPM-type-like_dom_sf"/>
</dbReference>
<organism evidence="3 4">
    <name type="scientific">Larkinella rosea</name>
    <dbReference type="NCBI Taxonomy" id="2025312"/>
    <lineage>
        <taxon>Bacteria</taxon>
        <taxon>Pseudomonadati</taxon>
        <taxon>Bacteroidota</taxon>
        <taxon>Cytophagia</taxon>
        <taxon>Cytophagales</taxon>
        <taxon>Spirosomataceae</taxon>
        <taxon>Larkinella</taxon>
    </lineage>
</organism>
<evidence type="ECO:0000259" key="2">
    <source>
        <dbReference type="PROSITE" id="PS51746"/>
    </source>
</evidence>
<dbReference type="OrthoDB" id="9801841at2"/>
<protein>
    <submittedName>
        <fullName evidence="3">Stp1/IreP family PP2C-type Ser/Thr phosphatase</fullName>
    </submittedName>
</protein>
<evidence type="ECO:0000313" key="3">
    <source>
        <dbReference type="EMBL" id="RRB00683.1"/>
    </source>
</evidence>
<dbReference type="SMART" id="SM00332">
    <property type="entry name" value="PP2Cc"/>
    <property type="match status" value="1"/>
</dbReference>
<reference evidence="3 4" key="1">
    <citation type="submission" date="2018-11" db="EMBL/GenBank/DDBJ databases">
        <authorList>
            <person name="Zhou Z."/>
            <person name="Wang G."/>
        </authorList>
    </citation>
    <scope>NUCLEOTIDE SEQUENCE [LARGE SCALE GENOMIC DNA]</scope>
    <source>
        <strain evidence="3 4">KCTC52004</strain>
    </source>
</reference>
<dbReference type="CDD" id="cd00143">
    <property type="entry name" value="PP2Cc"/>
    <property type="match status" value="1"/>
</dbReference>
<dbReference type="NCBIfam" id="NF033484">
    <property type="entry name" value="Stp1_PP2C_phos"/>
    <property type="match status" value="1"/>
</dbReference>
<dbReference type="AlphaFoldDB" id="A0A3P1BIM5"/>
<dbReference type="PANTHER" id="PTHR13832:SF827">
    <property type="entry name" value="PROTEIN PHOSPHATASE 1L"/>
    <property type="match status" value="1"/>
</dbReference>
<accession>A0A3P1BIM5</accession>
<dbReference type="InterPro" id="IPR001932">
    <property type="entry name" value="PPM-type_phosphatase-like_dom"/>
</dbReference>
<dbReference type="Pfam" id="PF13672">
    <property type="entry name" value="PP2C_2"/>
    <property type="match status" value="1"/>
</dbReference>
<sequence>MRAYTMRNFLKHLFGKNVKPVLSEPTREEVTTATSIETEPTTPPTATGDLNAVVVSDIGNVRKNNEDTGLFVRLADEGIRRFKGYLLLVADGMGGHLAGEIASQMAAEIVSREYFQHRDTAEKSLMRAFQLANRQIYDESHQHETFRGMGTTCTAVVVHNEQIVFAHVGDSRAYLFKNGQLIQLTEDHTYVQELIKKGEIDEATAARHPERNVLTQAMGTKPDLRVDIGRCILPFDPGDRLLLCSDGLYEYCREDDLIRLLQQESLPNVAAELVQMAKNRGGHDNITVVLAERTTTSVQPPPRETREIEVPITLDYELPHE</sequence>
<name>A0A3P1BIM5_9BACT</name>
<dbReference type="Proteomes" id="UP000271925">
    <property type="component" value="Unassembled WGS sequence"/>
</dbReference>
<dbReference type="PROSITE" id="PS51746">
    <property type="entry name" value="PPM_2"/>
    <property type="match status" value="1"/>
</dbReference>
<comment type="caution">
    <text evidence="3">The sequence shown here is derived from an EMBL/GenBank/DDBJ whole genome shotgun (WGS) entry which is preliminary data.</text>
</comment>
<evidence type="ECO:0000313" key="4">
    <source>
        <dbReference type="Proteomes" id="UP000271925"/>
    </source>
</evidence>
<feature type="domain" description="PPM-type phosphatase" evidence="2">
    <location>
        <begin position="51"/>
        <end position="293"/>
    </location>
</feature>
<feature type="region of interest" description="Disordered" evidence="1">
    <location>
        <begin position="24"/>
        <end position="46"/>
    </location>
</feature>
<dbReference type="EMBL" id="RQJO01000010">
    <property type="protein sequence ID" value="RRB00683.1"/>
    <property type="molecule type" value="Genomic_DNA"/>
</dbReference>
<dbReference type="GO" id="GO:0004722">
    <property type="term" value="F:protein serine/threonine phosphatase activity"/>
    <property type="evidence" value="ECO:0007669"/>
    <property type="project" value="InterPro"/>
</dbReference>
<proteinExistence type="predicted"/>
<dbReference type="SUPFAM" id="SSF81606">
    <property type="entry name" value="PP2C-like"/>
    <property type="match status" value="1"/>
</dbReference>
<gene>
    <name evidence="3" type="ORF">EHT25_21035</name>
</gene>
<evidence type="ECO:0000256" key="1">
    <source>
        <dbReference type="SAM" id="MobiDB-lite"/>
    </source>
</evidence>
<dbReference type="InterPro" id="IPR015655">
    <property type="entry name" value="PP2C"/>
</dbReference>
<dbReference type="PANTHER" id="PTHR13832">
    <property type="entry name" value="PROTEIN PHOSPHATASE 2C"/>
    <property type="match status" value="1"/>
</dbReference>
<dbReference type="Gene3D" id="3.60.40.10">
    <property type="entry name" value="PPM-type phosphatase domain"/>
    <property type="match status" value="1"/>
</dbReference>
<keyword evidence="4" id="KW-1185">Reference proteome</keyword>